<gene>
    <name evidence="1" type="ORF">FA13DRAFT_1796445</name>
</gene>
<dbReference type="STRING" id="71717.A0A4Y7STY7"/>
<reference evidence="1 2" key="1">
    <citation type="journal article" date="2019" name="Nat. Ecol. Evol.">
        <title>Megaphylogeny resolves global patterns of mushroom evolution.</title>
        <authorList>
            <person name="Varga T."/>
            <person name="Krizsan K."/>
            <person name="Foldi C."/>
            <person name="Dima B."/>
            <person name="Sanchez-Garcia M."/>
            <person name="Sanchez-Ramirez S."/>
            <person name="Szollosi G.J."/>
            <person name="Szarkandi J.G."/>
            <person name="Papp V."/>
            <person name="Albert L."/>
            <person name="Andreopoulos W."/>
            <person name="Angelini C."/>
            <person name="Antonin V."/>
            <person name="Barry K.W."/>
            <person name="Bougher N.L."/>
            <person name="Buchanan P."/>
            <person name="Buyck B."/>
            <person name="Bense V."/>
            <person name="Catcheside P."/>
            <person name="Chovatia M."/>
            <person name="Cooper J."/>
            <person name="Damon W."/>
            <person name="Desjardin D."/>
            <person name="Finy P."/>
            <person name="Geml J."/>
            <person name="Haridas S."/>
            <person name="Hughes K."/>
            <person name="Justo A."/>
            <person name="Karasinski D."/>
            <person name="Kautmanova I."/>
            <person name="Kiss B."/>
            <person name="Kocsube S."/>
            <person name="Kotiranta H."/>
            <person name="LaButti K.M."/>
            <person name="Lechner B.E."/>
            <person name="Liimatainen K."/>
            <person name="Lipzen A."/>
            <person name="Lukacs Z."/>
            <person name="Mihaltcheva S."/>
            <person name="Morgado L.N."/>
            <person name="Niskanen T."/>
            <person name="Noordeloos M.E."/>
            <person name="Ohm R.A."/>
            <person name="Ortiz-Santana B."/>
            <person name="Ovrebo C."/>
            <person name="Racz N."/>
            <person name="Riley R."/>
            <person name="Savchenko A."/>
            <person name="Shiryaev A."/>
            <person name="Soop K."/>
            <person name="Spirin V."/>
            <person name="Szebenyi C."/>
            <person name="Tomsovsky M."/>
            <person name="Tulloss R.E."/>
            <person name="Uehling J."/>
            <person name="Grigoriev I.V."/>
            <person name="Vagvolgyi C."/>
            <person name="Papp T."/>
            <person name="Martin F.M."/>
            <person name="Miettinen O."/>
            <person name="Hibbett D.S."/>
            <person name="Nagy L.G."/>
        </authorList>
    </citation>
    <scope>NUCLEOTIDE SEQUENCE [LARGE SCALE GENOMIC DNA]</scope>
    <source>
        <strain evidence="1 2">FP101781</strain>
    </source>
</reference>
<proteinExistence type="predicted"/>
<accession>A0A4Y7STY7</accession>
<comment type="caution">
    <text evidence="1">The sequence shown here is derived from an EMBL/GenBank/DDBJ whole genome shotgun (WGS) entry which is preliminary data.</text>
</comment>
<dbReference type="AlphaFoldDB" id="A0A4Y7STY7"/>
<keyword evidence="2" id="KW-1185">Reference proteome</keyword>
<dbReference type="SUPFAM" id="SSF57850">
    <property type="entry name" value="RING/U-box"/>
    <property type="match status" value="1"/>
</dbReference>
<dbReference type="InterPro" id="IPR013083">
    <property type="entry name" value="Znf_RING/FYVE/PHD"/>
</dbReference>
<dbReference type="OrthoDB" id="9977870at2759"/>
<evidence type="ECO:0000313" key="1">
    <source>
        <dbReference type="EMBL" id="TEB25333.1"/>
    </source>
</evidence>
<dbReference type="EMBL" id="QPFP01000057">
    <property type="protein sequence ID" value="TEB25333.1"/>
    <property type="molecule type" value="Genomic_DNA"/>
</dbReference>
<dbReference type="Gene3D" id="3.30.40.10">
    <property type="entry name" value="Zinc/RING finger domain, C3HC4 (zinc finger)"/>
    <property type="match status" value="1"/>
</dbReference>
<evidence type="ECO:0008006" key="3">
    <source>
        <dbReference type="Google" id="ProtNLM"/>
    </source>
</evidence>
<organism evidence="1 2">
    <name type="scientific">Coprinellus micaceus</name>
    <name type="common">Glistening ink-cap mushroom</name>
    <name type="synonym">Coprinus micaceus</name>
    <dbReference type="NCBI Taxonomy" id="71717"/>
    <lineage>
        <taxon>Eukaryota</taxon>
        <taxon>Fungi</taxon>
        <taxon>Dikarya</taxon>
        <taxon>Basidiomycota</taxon>
        <taxon>Agaricomycotina</taxon>
        <taxon>Agaricomycetes</taxon>
        <taxon>Agaricomycetidae</taxon>
        <taxon>Agaricales</taxon>
        <taxon>Agaricineae</taxon>
        <taxon>Psathyrellaceae</taxon>
        <taxon>Coprinellus</taxon>
    </lineage>
</organism>
<sequence length="277" mass="31201">MATPLDHDIESAMLIAQLQHVFELEVSRGRKGKARALAPRSDEEVAFQMQAEELGSWKQVYQDYTLTKSMSDALDLDTALLEAYRVMEEAAEADRCVAELVSSGRLVPRPTEAQSRLESRDFDLERASRTWHDTKALSKGPSRNPTPLQLGEEEPLDSIWRFDDLSESLPKAGPSGECYKRVNCIGCDARLRPADAIITACNHRWCTECLQNLVEVYIRDETLHPLRCCKNPFSESSVSTHLASRGRLLEQYNAKRHEYEVPPRTVSIALAPLVQTS</sequence>
<dbReference type="Proteomes" id="UP000298030">
    <property type="component" value="Unassembled WGS sequence"/>
</dbReference>
<evidence type="ECO:0000313" key="2">
    <source>
        <dbReference type="Proteomes" id="UP000298030"/>
    </source>
</evidence>
<name>A0A4Y7STY7_COPMI</name>
<protein>
    <recommendedName>
        <fullName evidence="3">RING-type domain-containing protein</fullName>
    </recommendedName>
</protein>